<protein>
    <submittedName>
        <fullName evidence="4">Histone deacetylase</fullName>
    </submittedName>
</protein>
<evidence type="ECO:0000259" key="3">
    <source>
        <dbReference type="Pfam" id="PF00850"/>
    </source>
</evidence>
<keyword evidence="2" id="KW-0378">Hydrolase</keyword>
<dbReference type="AlphaFoldDB" id="A0A4Q9H5K8"/>
<keyword evidence="5" id="KW-1185">Reference proteome</keyword>
<feature type="domain" description="Histone deacetylase" evidence="3">
    <location>
        <begin position="21"/>
        <end position="278"/>
    </location>
</feature>
<dbReference type="OrthoDB" id="9808367at2"/>
<dbReference type="GO" id="GO:0004407">
    <property type="term" value="F:histone deacetylase activity"/>
    <property type="evidence" value="ECO:0007669"/>
    <property type="project" value="InterPro"/>
</dbReference>
<evidence type="ECO:0000313" key="4">
    <source>
        <dbReference type="EMBL" id="TBO32757.1"/>
    </source>
</evidence>
<comment type="similarity">
    <text evidence="1">Belongs to the histone deacetylase family.</text>
</comment>
<dbReference type="InterPro" id="IPR023801">
    <property type="entry name" value="His_deacetylse_dom"/>
</dbReference>
<dbReference type="GO" id="GO:0040029">
    <property type="term" value="P:epigenetic regulation of gene expression"/>
    <property type="evidence" value="ECO:0007669"/>
    <property type="project" value="TreeGrafter"/>
</dbReference>
<evidence type="ECO:0000256" key="2">
    <source>
        <dbReference type="ARBA" id="ARBA00022801"/>
    </source>
</evidence>
<comment type="caution">
    <text evidence="4">The sequence shown here is derived from an EMBL/GenBank/DDBJ whole genome shotgun (WGS) entry which is preliminary data.</text>
</comment>
<dbReference type="PANTHER" id="PTHR10625">
    <property type="entry name" value="HISTONE DEACETYLASE HDAC1-RELATED"/>
    <property type="match status" value="1"/>
</dbReference>
<gene>
    <name evidence="4" type="ORF">EYS42_06165</name>
</gene>
<dbReference type="RefSeq" id="WP_130966968.1">
    <property type="nucleotide sequence ID" value="NZ_SIXI01000002.1"/>
</dbReference>
<dbReference type="Gene3D" id="3.40.800.20">
    <property type="entry name" value="Histone deacetylase domain"/>
    <property type="match status" value="1"/>
</dbReference>
<evidence type="ECO:0000256" key="1">
    <source>
        <dbReference type="ARBA" id="ARBA00005947"/>
    </source>
</evidence>
<dbReference type="EMBL" id="SIXI01000002">
    <property type="protein sequence ID" value="TBO32757.1"/>
    <property type="molecule type" value="Genomic_DNA"/>
</dbReference>
<reference evidence="4 5" key="1">
    <citation type="submission" date="2019-02" db="EMBL/GenBank/DDBJ databases">
        <title>Aquabacterium sp. strain KMB7.</title>
        <authorList>
            <person name="Chen W.-M."/>
        </authorList>
    </citation>
    <scope>NUCLEOTIDE SEQUENCE [LARGE SCALE GENOMIC DNA]</scope>
    <source>
        <strain evidence="4 5">KMB7</strain>
    </source>
</reference>
<evidence type="ECO:0000313" key="5">
    <source>
        <dbReference type="Proteomes" id="UP000292120"/>
    </source>
</evidence>
<dbReference type="CDD" id="cd09993">
    <property type="entry name" value="HDAC_classIV"/>
    <property type="match status" value="1"/>
</dbReference>
<proteinExistence type="inferred from homology"/>
<dbReference type="SUPFAM" id="SSF52768">
    <property type="entry name" value="Arginase/deacetylase"/>
    <property type="match status" value="1"/>
</dbReference>
<dbReference type="Proteomes" id="UP000292120">
    <property type="component" value="Unassembled WGS sequence"/>
</dbReference>
<organism evidence="4 5">
    <name type="scientific">Aquabacterium lacunae</name>
    <dbReference type="NCBI Taxonomy" id="2528630"/>
    <lineage>
        <taxon>Bacteria</taxon>
        <taxon>Pseudomonadati</taxon>
        <taxon>Pseudomonadota</taxon>
        <taxon>Betaproteobacteria</taxon>
        <taxon>Burkholderiales</taxon>
        <taxon>Aquabacterium</taxon>
    </lineage>
</organism>
<accession>A0A4Q9H5K8</accession>
<sequence>MHAFHCDRFDPPLPEGHRFPMAKYRLLREQVQAQLPDVVVQEARAATEAELQAAHDPAYVAAVLQGTLAPEAWREIGFPHSPTMVERSCRSVGATLEATALARLQGVALNLAGGTHHAQRAKGSGFCVFNDVAVAAEQALRHGVQRVAVIDLDVHQGNGTADIFAGREEVFTLSLHGDKNFPFRKSASTLDVPLDKGCDDATYLAALDLALGQLETAHAHRPFGLMYYLAGADAHEGDRLGHLALTDAGMALRDRRVLELAERWRVPLVVCMAGGYGRDLERMLAVQWQTVRLCFESWHARQRA</sequence>
<dbReference type="InterPro" id="IPR023696">
    <property type="entry name" value="Ureohydrolase_dom_sf"/>
</dbReference>
<name>A0A4Q9H5K8_9BURK</name>
<dbReference type="PANTHER" id="PTHR10625:SF19">
    <property type="entry name" value="HISTONE DEACETYLASE 12"/>
    <property type="match status" value="1"/>
</dbReference>
<dbReference type="GO" id="GO:0016787">
    <property type="term" value="F:hydrolase activity"/>
    <property type="evidence" value="ECO:0007669"/>
    <property type="project" value="UniProtKB-KW"/>
</dbReference>
<dbReference type="InterPro" id="IPR037138">
    <property type="entry name" value="His_deacetylse_dom_sf"/>
</dbReference>
<dbReference type="PRINTS" id="PR01270">
    <property type="entry name" value="HDASUPER"/>
</dbReference>
<dbReference type="Pfam" id="PF00850">
    <property type="entry name" value="Hist_deacetyl"/>
    <property type="match status" value="1"/>
</dbReference>
<dbReference type="InterPro" id="IPR044150">
    <property type="entry name" value="HDAC_classIV"/>
</dbReference>
<dbReference type="InterPro" id="IPR000286">
    <property type="entry name" value="HDACs"/>
</dbReference>